<organism evidence="2 3">
    <name type="scientific">Syntrophomonas wolfei</name>
    <dbReference type="NCBI Taxonomy" id="863"/>
    <lineage>
        <taxon>Bacteria</taxon>
        <taxon>Bacillati</taxon>
        <taxon>Bacillota</taxon>
        <taxon>Clostridia</taxon>
        <taxon>Eubacteriales</taxon>
        <taxon>Syntrophomonadaceae</taxon>
        <taxon>Syntrophomonas</taxon>
    </lineage>
</organism>
<feature type="domain" description="tRNA-specific 2-thiouridylase MnmA-like C-terminal" evidence="1">
    <location>
        <begin position="5"/>
        <end position="42"/>
    </location>
</feature>
<accession>A0A354YU21</accession>
<evidence type="ECO:0000313" key="2">
    <source>
        <dbReference type="EMBL" id="HBK52863.1"/>
    </source>
</evidence>
<dbReference type="InterPro" id="IPR046885">
    <property type="entry name" value="MnmA-like_C"/>
</dbReference>
<dbReference type="AlphaFoldDB" id="A0A354YU21"/>
<gene>
    <name evidence="2" type="ORF">DDZ44_02850</name>
</gene>
<dbReference type="Pfam" id="PF20258">
    <property type="entry name" value="tRNA_Me_trans_C"/>
    <property type="match status" value="1"/>
</dbReference>
<feature type="non-terminal residue" evidence="2">
    <location>
        <position position="1"/>
    </location>
</feature>
<sequence length="44" mass="4890">AILHYIEDDIWELVFEEAQRAATPGQSVVYYQGDYVLGGGTIMA</sequence>
<reference evidence="2 3" key="1">
    <citation type="journal article" date="2018" name="Nat. Biotechnol.">
        <title>A standardized bacterial taxonomy based on genome phylogeny substantially revises the tree of life.</title>
        <authorList>
            <person name="Parks D.H."/>
            <person name="Chuvochina M."/>
            <person name="Waite D.W."/>
            <person name="Rinke C."/>
            <person name="Skarshewski A."/>
            <person name="Chaumeil P.A."/>
            <person name="Hugenholtz P."/>
        </authorList>
    </citation>
    <scope>NUCLEOTIDE SEQUENCE [LARGE SCALE GENOMIC DNA]</scope>
    <source>
        <strain evidence="2">UBA10948</strain>
    </source>
</reference>
<comment type="caution">
    <text evidence="2">The sequence shown here is derived from an EMBL/GenBank/DDBJ whole genome shotgun (WGS) entry which is preliminary data.</text>
</comment>
<dbReference type="Gene3D" id="2.40.30.10">
    <property type="entry name" value="Translation factors"/>
    <property type="match status" value="1"/>
</dbReference>
<dbReference type="EMBL" id="DNZF01000060">
    <property type="protein sequence ID" value="HBK52863.1"/>
    <property type="molecule type" value="Genomic_DNA"/>
</dbReference>
<name>A0A354YU21_9FIRM</name>
<evidence type="ECO:0000313" key="3">
    <source>
        <dbReference type="Proteomes" id="UP000263273"/>
    </source>
</evidence>
<protein>
    <submittedName>
        <fullName evidence="2">tRNA 2-thiouridine(34) synthase MnmA</fullName>
    </submittedName>
</protein>
<dbReference type="Proteomes" id="UP000263273">
    <property type="component" value="Unassembled WGS sequence"/>
</dbReference>
<proteinExistence type="predicted"/>
<evidence type="ECO:0000259" key="1">
    <source>
        <dbReference type="Pfam" id="PF20258"/>
    </source>
</evidence>